<protein>
    <submittedName>
        <fullName evidence="2">t-SNARE domain-containing protein 1</fullName>
    </submittedName>
</protein>
<reference evidence="2 3" key="1">
    <citation type="journal article" date="2023" name="BMC Biol.">
        <title>The compact genome of the sponge Oopsacas minuta (Hexactinellida) is lacking key metazoan core genes.</title>
        <authorList>
            <person name="Santini S."/>
            <person name="Schenkelaars Q."/>
            <person name="Jourda C."/>
            <person name="Duchesne M."/>
            <person name="Belahbib H."/>
            <person name="Rocher C."/>
            <person name="Selva M."/>
            <person name="Riesgo A."/>
            <person name="Vervoort M."/>
            <person name="Leys S.P."/>
            <person name="Kodjabachian L."/>
            <person name="Le Bivic A."/>
            <person name="Borchiellini C."/>
            <person name="Claverie J.M."/>
            <person name="Renard E."/>
        </authorList>
    </citation>
    <scope>NUCLEOTIDE SEQUENCE [LARGE SCALE GENOMIC DNA]</scope>
    <source>
        <strain evidence="2">SPO-2</strain>
    </source>
</reference>
<evidence type="ECO:0000313" key="3">
    <source>
        <dbReference type="Proteomes" id="UP001165289"/>
    </source>
</evidence>
<proteinExistence type="predicted"/>
<dbReference type="InterPro" id="IPR001005">
    <property type="entry name" value="SANT/Myb"/>
</dbReference>
<dbReference type="SMART" id="SM00717">
    <property type="entry name" value="SANT"/>
    <property type="match status" value="1"/>
</dbReference>
<dbReference type="InterPro" id="IPR028002">
    <property type="entry name" value="Myb_DNA-bind_5"/>
</dbReference>
<dbReference type="AlphaFoldDB" id="A0AAV7JDL5"/>
<gene>
    <name evidence="2" type="ORF">LOD99_9126</name>
</gene>
<organism evidence="2 3">
    <name type="scientific">Oopsacas minuta</name>
    <dbReference type="NCBI Taxonomy" id="111878"/>
    <lineage>
        <taxon>Eukaryota</taxon>
        <taxon>Metazoa</taxon>
        <taxon>Porifera</taxon>
        <taxon>Hexactinellida</taxon>
        <taxon>Hexasterophora</taxon>
        <taxon>Lyssacinosida</taxon>
        <taxon>Leucopsacidae</taxon>
        <taxon>Oopsacas</taxon>
    </lineage>
</organism>
<keyword evidence="3" id="KW-1185">Reference proteome</keyword>
<sequence>MDKGRKVNWTKEEEEYALIEAIQDAGDILRGTAGQCAEINKKKTRLWNNVMKKINSIHGNNRDVKDIKKKWNNLQGPQNLVLIPVEGKRGGQEEGQMKLVKWRMKTSGSLAPIGNYPHL</sequence>
<feature type="domain" description="Myb-like" evidence="1">
    <location>
        <begin position="5"/>
        <end position="77"/>
    </location>
</feature>
<dbReference type="Pfam" id="PF13873">
    <property type="entry name" value="Myb_DNA-bind_5"/>
    <property type="match status" value="1"/>
</dbReference>
<accession>A0AAV7JDL5</accession>
<dbReference type="Gene3D" id="1.10.10.60">
    <property type="entry name" value="Homeodomain-like"/>
    <property type="match status" value="1"/>
</dbReference>
<evidence type="ECO:0000259" key="1">
    <source>
        <dbReference type="SMART" id="SM00717"/>
    </source>
</evidence>
<comment type="caution">
    <text evidence="2">The sequence shown here is derived from an EMBL/GenBank/DDBJ whole genome shotgun (WGS) entry which is preliminary data.</text>
</comment>
<name>A0AAV7JDL5_9METZ</name>
<evidence type="ECO:0000313" key="2">
    <source>
        <dbReference type="EMBL" id="KAI6646857.1"/>
    </source>
</evidence>
<dbReference type="EMBL" id="JAKMXF010000351">
    <property type="protein sequence ID" value="KAI6646857.1"/>
    <property type="molecule type" value="Genomic_DNA"/>
</dbReference>
<dbReference type="Proteomes" id="UP001165289">
    <property type="component" value="Unassembled WGS sequence"/>
</dbReference>